<gene>
    <name evidence="1" type="ORF">PTT_01099</name>
</gene>
<accession>E3RCU9</accession>
<dbReference type="EMBL" id="GL531926">
    <property type="protein sequence ID" value="EFQ96450.1"/>
    <property type="molecule type" value="Genomic_DNA"/>
</dbReference>
<name>E3RCU9_PYRTT</name>
<reference evidence="1 2" key="1">
    <citation type="journal article" date="2010" name="Genome Biol.">
        <title>A first genome assembly of the barley fungal pathogen Pyrenophora teres f. teres.</title>
        <authorList>
            <person name="Ellwood S.R."/>
            <person name="Liu Z."/>
            <person name="Syme R.A."/>
            <person name="Lai Z."/>
            <person name="Hane J.K."/>
            <person name="Keiper F."/>
            <person name="Moffat C.S."/>
            <person name="Oliver R.P."/>
            <person name="Friesen T.L."/>
        </authorList>
    </citation>
    <scope>NUCLEOTIDE SEQUENCE [LARGE SCALE GENOMIC DNA]</scope>
    <source>
        <strain evidence="1 2">0-1</strain>
    </source>
</reference>
<proteinExistence type="predicted"/>
<dbReference type="KEGG" id="pte:PTT_01099"/>
<dbReference type="HOGENOM" id="CLU_2694676_0_0_1"/>
<keyword evidence="2" id="KW-1185">Reference proteome</keyword>
<evidence type="ECO:0000313" key="2">
    <source>
        <dbReference type="Proteomes" id="UP000001067"/>
    </source>
</evidence>
<organism evidence="2">
    <name type="scientific">Pyrenophora teres f. teres (strain 0-1)</name>
    <name type="common">Barley net blotch fungus</name>
    <name type="synonym">Drechslera teres f. teres</name>
    <dbReference type="NCBI Taxonomy" id="861557"/>
    <lineage>
        <taxon>Eukaryota</taxon>
        <taxon>Fungi</taxon>
        <taxon>Dikarya</taxon>
        <taxon>Ascomycota</taxon>
        <taxon>Pezizomycotina</taxon>
        <taxon>Dothideomycetes</taxon>
        <taxon>Pleosporomycetidae</taxon>
        <taxon>Pleosporales</taxon>
        <taxon>Pleosporineae</taxon>
        <taxon>Pleosporaceae</taxon>
        <taxon>Pyrenophora</taxon>
    </lineage>
</organism>
<feature type="non-terminal residue" evidence="1">
    <location>
        <position position="1"/>
    </location>
</feature>
<sequence length="74" mass="8493">GDGEHEVKRGSLTTQRKATQMSCMLDRARSRILVAPELLFRERGGDYCRAWLWCRLVSLYYCSGQQGKQVLLSL</sequence>
<dbReference type="AlphaFoldDB" id="E3RCU9"/>
<protein>
    <submittedName>
        <fullName evidence="1">Uncharacterized protein</fullName>
    </submittedName>
</protein>
<evidence type="ECO:0000313" key="1">
    <source>
        <dbReference type="EMBL" id="EFQ96450.1"/>
    </source>
</evidence>
<dbReference type="Proteomes" id="UP000001067">
    <property type="component" value="Unassembled WGS sequence"/>
</dbReference>